<proteinExistence type="predicted"/>
<name>A0ACC2PFD0_9HYME</name>
<comment type="caution">
    <text evidence="1">The sequence shown here is derived from an EMBL/GenBank/DDBJ whole genome shotgun (WGS) entry which is preliminary data.</text>
</comment>
<protein>
    <submittedName>
        <fullName evidence="1">Uncharacterized protein</fullName>
    </submittedName>
</protein>
<sequence>MMSDSDDTDVLLLIPPDLFNVPSSDSDDSSDSSSCTASKSGVVSQLIDHVQSLESRISAIELKDSFDNTLDHSQVLSSDLNMNSRQTLPRTRFSVSQNSSSQSTPNKFSQCLSLPPTPSLIQHQHHTNKSHPSAKSYVNDQHSSSNTHVWNEHDNSVSHPGSVLSQPVPQNGNPLHVGNGSGKESYSGQSYALNTHGESVDSNSHKSPPALNSLPNILADHPNLELKPIKDMSLSEVEEFLREIEARDRMHIVSNGNYEQAADARNSFNKQVIPHSKENQNQKKVMEQQKSKFSINGYSSSQDTPYQSDRGKKKDVADSVMHNDSSFSSFDTEKIMDDFKTWTPSIQLEMSNSHISLTDQINFDDNEKNSMVVPKSSDQRFTKSEMKNLIPSHSEAAINDKRDNVQSYLDSTSLSKFVNGLTKSQTILSSSSVNQDPLIESCKSCPSIFKAPSAISNPVDYSVKKFETSKSIVSNSAEQNCSNSVNSTPKRNQRPQRLLTLSDFWNNDSSRTVEDQLKIKLEEERFRREHCEQLIQDLQKKLLEQQEKVAVAIRVDNEKNSLLVKLQVSWKRMKQRLCELESEQDNLQRVLKSVTDKHQLEINEYQEQIKTCKEEISKALNLATGYKEKSDSLTQEKADLLKSHAEELQNCRSCIQEADIKYEEMKLRHQELQEKIQQKDEVLKTVQQDLNRELMKSGEVRAEMAVVHKALDTCETELTILRQERENLQLKLKEEMSRNNILEQSKASLVDALDEANKAEKQAKNDLRMMTEQQEKLRAELREVYQKQVDDVVQKKLQEFQNQLDSAETVYQNELEAKQRAIAECAARKIKSVIDKHQLEINLVEEKHREEKRLFGIKLDQALQKSSLLEAQLSTYRKSKNQIAEQLHCMMQKQWQQALLIISGGNVENLPSLQKLGVDKLFEVPNELNLDMVPNHCSTLHAEPTKLEMQKCGSPRNTQTRQIQNESLVTLTSSNDTPLTSRKESKDDLRKYIKMILDMQQSKENYSRHKFLNGSPPSSIKDNSNQQKDGSTSNDANSSWQPISEISMHDTSEYLSVPQKFNFKGDKSQKPPWK</sequence>
<evidence type="ECO:0000313" key="2">
    <source>
        <dbReference type="Proteomes" id="UP001239111"/>
    </source>
</evidence>
<evidence type="ECO:0000313" key="1">
    <source>
        <dbReference type="EMBL" id="KAJ8682145.1"/>
    </source>
</evidence>
<keyword evidence="2" id="KW-1185">Reference proteome</keyword>
<dbReference type="Proteomes" id="UP001239111">
    <property type="component" value="Chromosome 1"/>
</dbReference>
<organism evidence="1 2">
    <name type="scientific">Eretmocerus hayati</name>
    <dbReference type="NCBI Taxonomy" id="131215"/>
    <lineage>
        <taxon>Eukaryota</taxon>
        <taxon>Metazoa</taxon>
        <taxon>Ecdysozoa</taxon>
        <taxon>Arthropoda</taxon>
        <taxon>Hexapoda</taxon>
        <taxon>Insecta</taxon>
        <taxon>Pterygota</taxon>
        <taxon>Neoptera</taxon>
        <taxon>Endopterygota</taxon>
        <taxon>Hymenoptera</taxon>
        <taxon>Apocrita</taxon>
        <taxon>Proctotrupomorpha</taxon>
        <taxon>Chalcidoidea</taxon>
        <taxon>Aphelinidae</taxon>
        <taxon>Aphelininae</taxon>
        <taxon>Eretmocerus</taxon>
    </lineage>
</organism>
<dbReference type="EMBL" id="CM056741">
    <property type="protein sequence ID" value="KAJ8682145.1"/>
    <property type="molecule type" value="Genomic_DNA"/>
</dbReference>
<reference evidence="1" key="1">
    <citation type="submission" date="2023-04" db="EMBL/GenBank/DDBJ databases">
        <title>A chromosome-level genome assembly of the parasitoid wasp Eretmocerus hayati.</title>
        <authorList>
            <person name="Zhong Y."/>
            <person name="Liu S."/>
            <person name="Liu Y."/>
        </authorList>
    </citation>
    <scope>NUCLEOTIDE SEQUENCE</scope>
    <source>
        <strain evidence="1">ZJU_SS_LIU_2023</strain>
    </source>
</reference>
<accession>A0ACC2PFD0</accession>
<gene>
    <name evidence="1" type="ORF">QAD02_017937</name>
</gene>